<dbReference type="PROSITE" id="PS50983">
    <property type="entry name" value="FE_B12_PBP"/>
    <property type="match status" value="1"/>
</dbReference>
<dbReference type="InterPro" id="IPR050902">
    <property type="entry name" value="ABC_Transporter_SBP"/>
</dbReference>
<dbReference type="Proteomes" id="UP000242224">
    <property type="component" value="Unassembled WGS sequence"/>
</dbReference>
<evidence type="ECO:0000313" key="4">
    <source>
        <dbReference type="Proteomes" id="UP000242224"/>
    </source>
</evidence>
<dbReference type="SUPFAM" id="SSF53807">
    <property type="entry name" value="Helical backbone' metal receptor"/>
    <property type="match status" value="1"/>
</dbReference>
<proteinExistence type="predicted"/>
<dbReference type="PANTHER" id="PTHR30535:SF34">
    <property type="entry name" value="MOLYBDATE-BINDING PROTEIN MOLA"/>
    <property type="match status" value="1"/>
</dbReference>
<dbReference type="EMBL" id="MPZS01000002">
    <property type="protein sequence ID" value="OOY11919.1"/>
    <property type="molecule type" value="Genomic_DNA"/>
</dbReference>
<comment type="caution">
    <text evidence="3">The sequence shown here is derived from an EMBL/GenBank/DDBJ whole genome shotgun (WGS) entry which is preliminary data.</text>
</comment>
<protein>
    <submittedName>
        <fullName evidence="3">Iron ABC transporter substrate-binding protein</fullName>
    </submittedName>
</protein>
<evidence type="ECO:0000256" key="1">
    <source>
        <dbReference type="SAM" id="SignalP"/>
    </source>
</evidence>
<keyword evidence="1" id="KW-0732">Signal</keyword>
<reference evidence="3 4" key="1">
    <citation type="submission" date="2016-11" db="EMBL/GenBank/DDBJ databases">
        <title>A multilocus sequence analysis scheme for characterization of bacteria in the genus Thioclava.</title>
        <authorList>
            <person name="Liu Y."/>
            <person name="Shao Z."/>
        </authorList>
    </citation>
    <scope>NUCLEOTIDE SEQUENCE [LARGE SCALE GENOMIC DNA]</scope>
    <source>
        <strain evidence="3 4">11.10-0-13</strain>
    </source>
</reference>
<feature type="domain" description="Fe/B12 periplasmic-binding" evidence="2">
    <location>
        <begin position="34"/>
        <end position="339"/>
    </location>
</feature>
<evidence type="ECO:0000259" key="2">
    <source>
        <dbReference type="PROSITE" id="PS50983"/>
    </source>
</evidence>
<keyword evidence="4" id="KW-1185">Reference proteome</keyword>
<dbReference type="PANTHER" id="PTHR30535">
    <property type="entry name" value="VITAMIN B12-BINDING PROTEIN"/>
    <property type="match status" value="1"/>
</dbReference>
<sequence length="366" mass="39047">MKPIFKSAAFAAAFLGAFAAPALAEITITDLRDRSVTLEEPAQHVLLGFYYQEFLAVAGEGGVDRIAALSRGPWADWRPGQWEVYTAAFPQLKDLPDVGDTESATFSIEAAIAAEPDLVLLAAWQYDALGESVGQFDTAGIPVLVLDYNAQTLEKHLASTRALGAALGADERAETLARLYADMSADTAARVAKAGPSNAKVYVELAQKGPDEAGNSYAGGMWGGIIDGLGGQNIANGQIENWGPLSPEYVLAEQPDVILLAGSEWLNRPAAVTLGFAQDKAVAQKRMKAYLGRAGWAELPAVKSGNVYGVYHGGTRALSDFAYFRFIGKAIHPEAFADVDPQAELAQFYADWLPVEADGVFMIQAE</sequence>
<organism evidence="3 4">
    <name type="scientific">Thioclava marina</name>
    <dbReference type="NCBI Taxonomy" id="1915077"/>
    <lineage>
        <taxon>Bacteria</taxon>
        <taxon>Pseudomonadati</taxon>
        <taxon>Pseudomonadota</taxon>
        <taxon>Alphaproteobacteria</taxon>
        <taxon>Rhodobacterales</taxon>
        <taxon>Paracoccaceae</taxon>
        <taxon>Thioclava</taxon>
    </lineage>
</organism>
<name>A0ABX3MK26_9RHOB</name>
<dbReference type="RefSeq" id="WP_078574571.1">
    <property type="nucleotide sequence ID" value="NZ_MPZS01000002.1"/>
</dbReference>
<feature type="chain" id="PRO_5045697311" evidence="1">
    <location>
        <begin position="25"/>
        <end position="366"/>
    </location>
</feature>
<dbReference type="Gene3D" id="3.40.50.1980">
    <property type="entry name" value="Nitrogenase molybdenum iron protein domain"/>
    <property type="match status" value="2"/>
</dbReference>
<feature type="signal peptide" evidence="1">
    <location>
        <begin position="1"/>
        <end position="24"/>
    </location>
</feature>
<dbReference type="Pfam" id="PF01497">
    <property type="entry name" value="Peripla_BP_2"/>
    <property type="match status" value="1"/>
</dbReference>
<dbReference type="InterPro" id="IPR002491">
    <property type="entry name" value="ABC_transptr_periplasmic_BD"/>
</dbReference>
<evidence type="ECO:0000313" key="3">
    <source>
        <dbReference type="EMBL" id="OOY11919.1"/>
    </source>
</evidence>
<accession>A0ABX3MK26</accession>
<gene>
    <name evidence="3" type="ORF">BMG00_12645</name>
</gene>